<feature type="transmembrane region" description="Helical" evidence="1">
    <location>
        <begin position="105"/>
        <end position="127"/>
    </location>
</feature>
<feature type="domain" description="PA14" evidence="2">
    <location>
        <begin position="671"/>
        <end position="806"/>
    </location>
</feature>
<feature type="transmembrane region" description="Helical" evidence="1">
    <location>
        <begin position="403"/>
        <end position="427"/>
    </location>
</feature>
<protein>
    <submittedName>
        <fullName evidence="3">Beta-glucosidase-related glycosidases</fullName>
    </submittedName>
</protein>
<name>A0ABQ0K1P9_9BACT</name>
<feature type="transmembrane region" description="Helical" evidence="1">
    <location>
        <begin position="335"/>
        <end position="355"/>
    </location>
</feature>
<proteinExistence type="predicted"/>
<evidence type="ECO:0000313" key="3">
    <source>
        <dbReference type="EMBL" id="GAN34974.1"/>
    </source>
</evidence>
<evidence type="ECO:0000256" key="1">
    <source>
        <dbReference type="SAM" id="Phobius"/>
    </source>
</evidence>
<dbReference type="SMART" id="SM00758">
    <property type="entry name" value="PA14"/>
    <property type="match status" value="1"/>
</dbReference>
<dbReference type="SUPFAM" id="SSF56988">
    <property type="entry name" value="Anthrax protective antigen"/>
    <property type="match status" value="1"/>
</dbReference>
<dbReference type="InterPro" id="IPR011658">
    <property type="entry name" value="PA14_dom"/>
</dbReference>
<sequence>MFFKKYFMTYVVLFIIVSVITGFFLTYFLSARYSIFERVAYGVVIGLGLHTWLVYLFSLLWGLSGKSIYLSTGLLIVFCSLILWIKWTSLKERIRNEAREIKNDFLLNTLSYYIHIAVFSFFTTIFWCLFSRTILLKKDGLYVGLTNNYGDLPLHMAYITSFVWGNNIPPQDPSFAGEKLVYPFLADFLSAIFLKLGLSFQDMLFVPGLLLTIAFYGVLYYFAYRLTKKRLAAILSLFIFFFAGGFGFYYFFQDLANTSHSFWSFLMHLPRDYTKIERLNYQWITPLTCLNVPQRAFLFGFPITMLIFSLLYTGIEYKKWREFLFAGILGGTLPFFHSHSFLAMLMVTIPLGLMFWDWRKWFLFFIPAFILSLPQVLYLSGHVGGGSFFKPNFGWMAGKENFLWFWLKNTGLFWPLMIAGFTLIFVFRKGTGHRAPTHLGIYTLLFLILFLVPNLVLFAPWNWDNIKIFIYWFLGTTPIAAFAMARLYENTHYKVLSRVGFFIIMFFLTIAGSIDVFRYAMAPVYGWKEFSTEEMELAGRISAETPADAIFLNAPIHNHLVFLSGRKSLMGFPGHVWSHGYSDAFKREHDIRKMLKGNPEAASLIDKYKTSYVTIGPHEKHIGVNKEFFDTHYTQIITTKNYAIYDLGKKQQPLVSSDRDSQANDKQKLISQGYGLHASYYGNVDWKGEPVQEKVDTGIEFHWDYEGEKPLSSPFSIVWRGYIDIPAPGTYTFKLTSDDGSWLSIDDILIIDNGGYHAIRSVTGKHTLEKGKHKIMIKYFDGGGGAIFKLSWIPPGGVEGKIPGERLKMKDER</sequence>
<dbReference type="InterPro" id="IPR037524">
    <property type="entry name" value="PA14/GLEYA"/>
</dbReference>
<keyword evidence="1" id="KW-0472">Membrane</keyword>
<dbReference type="PROSITE" id="PS51820">
    <property type="entry name" value="PA14"/>
    <property type="match status" value="1"/>
</dbReference>
<accession>A0ABQ0K1P9</accession>
<dbReference type="Gene3D" id="3.90.182.10">
    <property type="entry name" value="Toxin - Anthrax Protective Antigen,domain 1"/>
    <property type="match status" value="1"/>
</dbReference>
<feature type="transmembrane region" description="Helical" evidence="1">
    <location>
        <begin position="362"/>
        <end position="383"/>
    </location>
</feature>
<feature type="transmembrane region" description="Helical" evidence="1">
    <location>
        <begin position="39"/>
        <end position="61"/>
    </location>
</feature>
<dbReference type="GO" id="GO:0016798">
    <property type="term" value="F:hydrolase activity, acting on glycosyl bonds"/>
    <property type="evidence" value="ECO:0007669"/>
    <property type="project" value="UniProtKB-KW"/>
</dbReference>
<organism evidence="3 4">
    <name type="scientific">Candidatus Brocadia sinica JPN1</name>
    <dbReference type="NCBI Taxonomy" id="1197129"/>
    <lineage>
        <taxon>Bacteria</taxon>
        <taxon>Pseudomonadati</taxon>
        <taxon>Planctomycetota</taxon>
        <taxon>Candidatus Brocadiia</taxon>
        <taxon>Candidatus Brocadiales</taxon>
        <taxon>Candidatus Brocadiaceae</taxon>
        <taxon>Candidatus Brocadia</taxon>
    </lineage>
</organism>
<dbReference type="Pfam" id="PF07691">
    <property type="entry name" value="PA14"/>
    <property type="match status" value="1"/>
</dbReference>
<feature type="transmembrane region" description="Helical" evidence="1">
    <location>
        <begin position="6"/>
        <end position="27"/>
    </location>
</feature>
<keyword evidence="3" id="KW-0378">Hydrolase</keyword>
<feature type="transmembrane region" description="Helical" evidence="1">
    <location>
        <begin position="439"/>
        <end position="463"/>
    </location>
</feature>
<keyword evidence="1" id="KW-0812">Transmembrane</keyword>
<evidence type="ECO:0000259" key="2">
    <source>
        <dbReference type="PROSITE" id="PS51820"/>
    </source>
</evidence>
<feature type="transmembrane region" description="Helical" evidence="1">
    <location>
        <begin position="230"/>
        <end position="252"/>
    </location>
</feature>
<feature type="transmembrane region" description="Helical" evidence="1">
    <location>
        <begin position="296"/>
        <end position="315"/>
    </location>
</feature>
<feature type="transmembrane region" description="Helical" evidence="1">
    <location>
        <begin position="205"/>
        <end position="224"/>
    </location>
</feature>
<dbReference type="Proteomes" id="UP000032309">
    <property type="component" value="Unassembled WGS sequence"/>
</dbReference>
<keyword evidence="4" id="KW-1185">Reference proteome</keyword>
<reference evidence="4" key="1">
    <citation type="journal article" date="2015" name="Genome Announc.">
        <title>Draft Genome Sequence of an Anaerobic Ammonium-Oxidizing Bacterium, "Candidatus Brocadia sinica".</title>
        <authorList>
            <person name="Oshiki M."/>
            <person name="Shinyako-Hata K."/>
            <person name="Satoh H."/>
            <person name="Okabe S."/>
        </authorList>
    </citation>
    <scope>NUCLEOTIDE SEQUENCE [LARGE SCALE GENOMIC DNA]</scope>
    <source>
        <strain evidence="4">JPN1</strain>
    </source>
</reference>
<evidence type="ECO:0000313" key="4">
    <source>
        <dbReference type="Proteomes" id="UP000032309"/>
    </source>
</evidence>
<keyword evidence="3" id="KW-0326">Glycosidase</keyword>
<feature type="transmembrane region" description="Helical" evidence="1">
    <location>
        <begin position="500"/>
        <end position="521"/>
    </location>
</feature>
<feature type="transmembrane region" description="Helical" evidence="1">
    <location>
        <begin position="469"/>
        <end position="488"/>
    </location>
</feature>
<dbReference type="EMBL" id="BAFN01000001">
    <property type="protein sequence ID" value="GAN34974.1"/>
    <property type="molecule type" value="Genomic_DNA"/>
</dbReference>
<keyword evidence="1" id="KW-1133">Transmembrane helix</keyword>
<gene>
    <name evidence="3" type="ORF">BROSI_A3519</name>
</gene>
<feature type="transmembrane region" description="Helical" evidence="1">
    <location>
        <begin position="67"/>
        <end position="85"/>
    </location>
</feature>
<comment type="caution">
    <text evidence="3">The sequence shown here is derived from an EMBL/GenBank/DDBJ whole genome shotgun (WGS) entry which is preliminary data.</text>
</comment>